<keyword evidence="3" id="KW-1003">Cell membrane</keyword>
<feature type="compositionally biased region" description="Basic and acidic residues" evidence="8">
    <location>
        <begin position="19"/>
        <end position="35"/>
    </location>
</feature>
<evidence type="ECO:0000256" key="8">
    <source>
        <dbReference type="SAM" id="MobiDB-lite"/>
    </source>
</evidence>
<evidence type="ECO:0000256" key="1">
    <source>
        <dbReference type="ARBA" id="ARBA00004651"/>
    </source>
</evidence>
<feature type="transmembrane region" description="Helical" evidence="9">
    <location>
        <begin position="137"/>
        <end position="159"/>
    </location>
</feature>
<dbReference type="Proteomes" id="UP001447188">
    <property type="component" value="Unassembled WGS sequence"/>
</dbReference>
<keyword evidence="5" id="KW-0029">Amino-acid transport</keyword>
<feature type="domain" description="Amino acid permease/ SLC12A" evidence="10">
    <location>
        <begin position="55"/>
        <end position="521"/>
    </location>
</feature>
<evidence type="ECO:0000313" key="12">
    <source>
        <dbReference type="Proteomes" id="UP001447188"/>
    </source>
</evidence>
<feature type="transmembrane region" description="Helical" evidence="9">
    <location>
        <begin position="288"/>
        <end position="309"/>
    </location>
</feature>
<dbReference type="PRINTS" id="PR00175">
    <property type="entry name" value="NAALASMPORT"/>
</dbReference>
<reference evidence="11 12" key="1">
    <citation type="submission" date="2024-02" db="EMBL/GenBank/DDBJ databases">
        <title>Discinaceae phylogenomics.</title>
        <authorList>
            <person name="Dirks A.C."/>
            <person name="James T.Y."/>
        </authorList>
    </citation>
    <scope>NUCLEOTIDE SEQUENCE [LARGE SCALE GENOMIC DNA]</scope>
    <source>
        <strain evidence="11 12">ACD0624</strain>
    </source>
</reference>
<dbReference type="Gene3D" id="1.20.1740.10">
    <property type="entry name" value="Amino acid/polyamine transporter I"/>
    <property type="match status" value="1"/>
</dbReference>
<dbReference type="PANTHER" id="PTHR43341:SF9">
    <property type="entry name" value="DICARBOXYLIC AMINO ACID PERMEASE"/>
    <property type="match status" value="1"/>
</dbReference>
<dbReference type="EMBL" id="JBBBZM010000049">
    <property type="protein sequence ID" value="KAL0636471.1"/>
    <property type="molecule type" value="Genomic_DNA"/>
</dbReference>
<dbReference type="PROSITE" id="PS00218">
    <property type="entry name" value="AMINO_ACID_PERMEASE_1"/>
    <property type="match status" value="1"/>
</dbReference>
<feature type="transmembrane region" description="Helical" evidence="9">
    <location>
        <begin position="166"/>
        <end position="185"/>
    </location>
</feature>
<evidence type="ECO:0000256" key="7">
    <source>
        <dbReference type="ARBA" id="ARBA00023136"/>
    </source>
</evidence>
<sequence length="569" mass="62813">MRGDSTTSSSDASPQGDGFRNEKITKSQSLDREPTSEMVEVEDGEDLHRGLKARHITMIAIGGAIGTGLIIGTGSALARAGPGSILISYSIVGFLVYLVMCALGEMAAWLPMSSGFTGYASRFCDPALGFALGYTYWFKYIIVTPNQLTAAALVIQYWVDRDTVNPGVWIAVFLVVIIFINYFGIKFFGEFEFWLSSIKVVTIVGLILLSLILVLGGGPDHDRKGFRYWKHPGAFKEYLAKGDTGRFLGLWSTFVSATFAYLGTELVGVTVGEAQNPRRTIPRAIRLTFYRIVFFYVLSVFLLGMLVPYDSPELIFANKNSNSATASPFVVAITLSGIPHLPGILNACILIFVFSASNSDLYIASRTIYGLAKEGKAPAFLAKTDKRGVPYNALGCSALFGLLAFMNVVEDSKTVFLYFVNLVTIFGLLTWISILVSHIYFVRARHAQGVTDDQLAYTAPFGSKGSYAALSLCILIAIFKNFNVFAHGTYGKWDYKNFITGYLGIPLYLIMIFGYKFIYKNSGIRPEDADLFTGKDKIDRDEAEFLRKQEEKGTSAGSNFYNKFVSWLF</sequence>
<evidence type="ECO:0000256" key="3">
    <source>
        <dbReference type="ARBA" id="ARBA00022475"/>
    </source>
</evidence>
<keyword evidence="4 9" id="KW-0812">Transmembrane</keyword>
<feature type="compositionally biased region" description="Polar residues" evidence="8">
    <location>
        <begin position="1"/>
        <end position="13"/>
    </location>
</feature>
<feature type="transmembrane region" description="Helical" evidence="9">
    <location>
        <begin position="389"/>
        <end position="409"/>
    </location>
</feature>
<dbReference type="InterPro" id="IPR004841">
    <property type="entry name" value="AA-permease/SLC12A_dom"/>
</dbReference>
<feature type="region of interest" description="Disordered" evidence="8">
    <location>
        <begin position="1"/>
        <end position="43"/>
    </location>
</feature>
<dbReference type="InterPro" id="IPR004762">
    <property type="entry name" value="Amino_acid_permease_fungi"/>
</dbReference>
<comment type="subcellular location">
    <subcellularLocation>
        <location evidence="1">Cell membrane</location>
        <topology evidence="1">Multi-pass membrane protein</topology>
    </subcellularLocation>
</comment>
<feature type="transmembrane region" description="Helical" evidence="9">
    <location>
        <begin position="415"/>
        <end position="441"/>
    </location>
</feature>
<proteinExistence type="predicted"/>
<keyword evidence="12" id="KW-1185">Reference proteome</keyword>
<feature type="transmembrane region" description="Helical" evidence="9">
    <location>
        <begin position="197"/>
        <end position="217"/>
    </location>
</feature>
<feature type="transmembrane region" description="Helical" evidence="9">
    <location>
        <begin position="85"/>
        <end position="110"/>
    </location>
</feature>
<organism evidence="11 12">
    <name type="scientific">Discina gigas</name>
    <dbReference type="NCBI Taxonomy" id="1032678"/>
    <lineage>
        <taxon>Eukaryota</taxon>
        <taxon>Fungi</taxon>
        <taxon>Dikarya</taxon>
        <taxon>Ascomycota</taxon>
        <taxon>Pezizomycotina</taxon>
        <taxon>Pezizomycetes</taxon>
        <taxon>Pezizales</taxon>
        <taxon>Discinaceae</taxon>
        <taxon>Discina</taxon>
    </lineage>
</organism>
<protein>
    <submittedName>
        <fullName evidence="11">Amino acid transporter</fullName>
    </submittedName>
</protein>
<evidence type="ECO:0000256" key="5">
    <source>
        <dbReference type="ARBA" id="ARBA00022970"/>
    </source>
</evidence>
<dbReference type="Pfam" id="PF00324">
    <property type="entry name" value="AA_permease"/>
    <property type="match status" value="1"/>
</dbReference>
<dbReference type="InterPro" id="IPR050524">
    <property type="entry name" value="APC_YAT"/>
</dbReference>
<keyword evidence="6 9" id="KW-1133">Transmembrane helix</keyword>
<evidence type="ECO:0000256" key="4">
    <source>
        <dbReference type="ARBA" id="ARBA00022692"/>
    </source>
</evidence>
<feature type="transmembrane region" description="Helical" evidence="9">
    <location>
        <begin position="461"/>
        <end position="479"/>
    </location>
</feature>
<feature type="transmembrane region" description="Helical" evidence="9">
    <location>
        <begin position="499"/>
        <end position="518"/>
    </location>
</feature>
<feature type="transmembrane region" description="Helical" evidence="9">
    <location>
        <begin position="56"/>
        <end position="78"/>
    </location>
</feature>
<comment type="caution">
    <text evidence="11">The sequence shown here is derived from an EMBL/GenBank/DDBJ whole genome shotgun (WGS) entry which is preliminary data.</text>
</comment>
<dbReference type="PIRSF" id="PIRSF006060">
    <property type="entry name" value="AA_transporter"/>
    <property type="match status" value="1"/>
</dbReference>
<evidence type="ECO:0000256" key="2">
    <source>
        <dbReference type="ARBA" id="ARBA00022448"/>
    </source>
</evidence>
<keyword evidence="7 9" id="KW-0472">Membrane</keyword>
<feature type="transmembrane region" description="Helical" evidence="9">
    <location>
        <begin position="329"/>
        <end position="356"/>
    </location>
</feature>
<accession>A0ABR3GKL7</accession>
<dbReference type="NCBIfam" id="TIGR00913">
    <property type="entry name" value="2A0310"/>
    <property type="match status" value="1"/>
</dbReference>
<evidence type="ECO:0000256" key="9">
    <source>
        <dbReference type="SAM" id="Phobius"/>
    </source>
</evidence>
<dbReference type="InterPro" id="IPR004840">
    <property type="entry name" value="Amino_acid_permease_CS"/>
</dbReference>
<evidence type="ECO:0000259" key="10">
    <source>
        <dbReference type="Pfam" id="PF00324"/>
    </source>
</evidence>
<dbReference type="PANTHER" id="PTHR43341">
    <property type="entry name" value="AMINO ACID PERMEASE"/>
    <property type="match status" value="1"/>
</dbReference>
<evidence type="ECO:0000256" key="6">
    <source>
        <dbReference type="ARBA" id="ARBA00022989"/>
    </source>
</evidence>
<keyword evidence="2" id="KW-0813">Transport</keyword>
<dbReference type="InterPro" id="IPR001463">
    <property type="entry name" value="Na/Ala_symport"/>
</dbReference>
<gene>
    <name evidence="11" type="primary">DIP5</name>
    <name evidence="11" type="ORF">Q9L58_004521</name>
</gene>
<name>A0ABR3GKL7_9PEZI</name>
<evidence type="ECO:0000313" key="11">
    <source>
        <dbReference type="EMBL" id="KAL0636471.1"/>
    </source>
</evidence>